<name>A0ABT5BVF0_9BACT</name>
<dbReference type="InterPro" id="IPR051049">
    <property type="entry name" value="Dienelactone_hydrolase-like"/>
</dbReference>
<feature type="domain" description="Dienelactone hydrolase" evidence="1">
    <location>
        <begin position="24"/>
        <end position="256"/>
    </location>
</feature>
<dbReference type="Gene3D" id="3.40.50.1820">
    <property type="entry name" value="alpha/beta hydrolase"/>
    <property type="match status" value="1"/>
</dbReference>
<dbReference type="PANTHER" id="PTHR46623:SF6">
    <property type="entry name" value="ALPHA_BETA-HYDROLASES SUPERFAMILY PROTEIN"/>
    <property type="match status" value="1"/>
</dbReference>
<dbReference type="Pfam" id="PF01738">
    <property type="entry name" value="DLH"/>
    <property type="match status" value="1"/>
</dbReference>
<dbReference type="Proteomes" id="UP001217485">
    <property type="component" value="Unassembled WGS sequence"/>
</dbReference>
<dbReference type="RefSeq" id="WP_272094912.1">
    <property type="nucleotide sequence ID" value="NZ_JAQNDK010000001.1"/>
</dbReference>
<dbReference type="EMBL" id="JAQNDK010000001">
    <property type="protein sequence ID" value="MDC0678140.1"/>
    <property type="molecule type" value="Genomic_DNA"/>
</dbReference>
<evidence type="ECO:0000259" key="1">
    <source>
        <dbReference type="Pfam" id="PF01738"/>
    </source>
</evidence>
<evidence type="ECO:0000313" key="2">
    <source>
        <dbReference type="EMBL" id="MDC0678140.1"/>
    </source>
</evidence>
<organism evidence="2 3">
    <name type="scientific">Sorangium atrum</name>
    <dbReference type="NCBI Taxonomy" id="2995308"/>
    <lineage>
        <taxon>Bacteria</taxon>
        <taxon>Pseudomonadati</taxon>
        <taxon>Myxococcota</taxon>
        <taxon>Polyangia</taxon>
        <taxon>Polyangiales</taxon>
        <taxon>Polyangiaceae</taxon>
        <taxon>Sorangium</taxon>
    </lineage>
</organism>
<evidence type="ECO:0000313" key="3">
    <source>
        <dbReference type="Proteomes" id="UP001217485"/>
    </source>
</evidence>
<dbReference type="SUPFAM" id="SSF53474">
    <property type="entry name" value="alpha/beta-Hydrolases"/>
    <property type="match status" value="1"/>
</dbReference>
<proteinExistence type="predicted"/>
<accession>A0ABT5BVF0</accession>
<dbReference type="InterPro" id="IPR029058">
    <property type="entry name" value="AB_hydrolase_fold"/>
</dbReference>
<reference evidence="2 3" key="1">
    <citation type="submission" date="2023-01" db="EMBL/GenBank/DDBJ databases">
        <title>Minimal conservation of predation-associated metabolite biosynthetic gene clusters underscores biosynthetic potential of Myxococcota including descriptions for ten novel species: Archangium lansinium sp. nov., Myxococcus landrumus sp. nov., Nannocystis bai.</title>
        <authorList>
            <person name="Ahearne A."/>
            <person name="Stevens C."/>
            <person name="Dowd S."/>
        </authorList>
    </citation>
    <scope>NUCLEOTIDE SEQUENCE [LARGE SCALE GENOMIC DNA]</scope>
    <source>
        <strain evidence="2 3">WIWO2</strain>
    </source>
</reference>
<sequence>MSLPGFAETQFSHGGVARVVYRRGAGPGVVVMHEIPGITPSVAAFAERVADAGFTVFVPHLFGTPGKPDTPPYIVEQVARACISREFHVLASRQASPITDWLRALCRDVHAELGGKGVGAIGMCLTGNFALALMVDPAIAAPVLSQPSLPFPLSRERRAGLHLSDDALRTVKERVAAGTPVLGLRFTHDPMCPKERFDRLRAELGDGFEGIEIDSSAGNPHGIRRTAHSVLTRDLVDREGHPTREALTRVLAFFRERLHP</sequence>
<dbReference type="PANTHER" id="PTHR46623">
    <property type="entry name" value="CARBOXYMETHYLENEBUTENOLIDASE-RELATED"/>
    <property type="match status" value="1"/>
</dbReference>
<comment type="caution">
    <text evidence="2">The sequence shown here is derived from an EMBL/GenBank/DDBJ whole genome shotgun (WGS) entry which is preliminary data.</text>
</comment>
<keyword evidence="3" id="KW-1185">Reference proteome</keyword>
<dbReference type="InterPro" id="IPR002925">
    <property type="entry name" value="Dienelactn_hydro"/>
</dbReference>
<keyword evidence="2" id="KW-0378">Hydrolase</keyword>
<dbReference type="GO" id="GO:0016787">
    <property type="term" value="F:hydrolase activity"/>
    <property type="evidence" value="ECO:0007669"/>
    <property type="project" value="UniProtKB-KW"/>
</dbReference>
<gene>
    <name evidence="2" type="ORF">POL72_10380</name>
</gene>
<protein>
    <submittedName>
        <fullName evidence="2">Dienelactone hydrolase family protein</fullName>
    </submittedName>
</protein>